<dbReference type="Proteomes" id="UP001501427">
    <property type="component" value="Unassembled WGS sequence"/>
</dbReference>
<accession>A0ABN1EF80</accession>
<keyword evidence="3" id="KW-1185">Reference proteome</keyword>
<dbReference type="InterPro" id="IPR046348">
    <property type="entry name" value="SIS_dom_sf"/>
</dbReference>
<reference evidence="2 3" key="1">
    <citation type="journal article" date="2019" name="Int. J. Syst. Evol. Microbiol.">
        <title>The Global Catalogue of Microorganisms (GCM) 10K type strain sequencing project: providing services to taxonomists for standard genome sequencing and annotation.</title>
        <authorList>
            <consortium name="The Broad Institute Genomics Platform"/>
            <consortium name="The Broad Institute Genome Sequencing Center for Infectious Disease"/>
            <person name="Wu L."/>
            <person name="Ma J."/>
        </authorList>
    </citation>
    <scope>NUCLEOTIDE SEQUENCE [LARGE SCALE GENOMIC DNA]</scope>
    <source>
        <strain evidence="2 3">JCM 10667</strain>
    </source>
</reference>
<evidence type="ECO:0000313" key="3">
    <source>
        <dbReference type="Proteomes" id="UP001501427"/>
    </source>
</evidence>
<proteinExistence type="predicted"/>
<comment type="caution">
    <text evidence="2">The sequence shown here is derived from an EMBL/GenBank/DDBJ whole genome shotgun (WGS) entry which is preliminary data.</text>
</comment>
<name>A0ABN1EF80_9ACTN</name>
<protein>
    <submittedName>
        <fullName evidence="2">Uncharacterized protein</fullName>
    </submittedName>
</protein>
<feature type="region of interest" description="Disordered" evidence="1">
    <location>
        <begin position="1"/>
        <end position="58"/>
    </location>
</feature>
<dbReference type="Gene3D" id="3.40.50.10490">
    <property type="entry name" value="Glucose-6-phosphate isomerase like protein, domain 1"/>
    <property type="match status" value="1"/>
</dbReference>
<feature type="compositionally biased region" description="Low complexity" evidence="1">
    <location>
        <begin position="21"/>
        <end position="40"/>
    </location>
</feature>
<dbReference type="SUPFAM" id="SSF53697">
    <property type="entry name" value="SIS domain"/>
    <property type="match status" value="1"/>
</dbReference>
<organism evidence="2 3">
    <name type="scientific">Actinomadura livida</name>
    <dbReference type="NCBI Taxonomy" id="79909"/>
    <lineage>
        <taxon>Bacteria</taxon>
        <taxon>Bacillati</taxon>
        <taxon>Actinomycetota</taxon>
        <taxon>Actinomycetes</taxon>
        <taxon>Streptosporangiales</taxon>
        <taxon>Thermomonosporaceae</taxon>
        <taxon>Actinomadura</taxon>
    </lineage>
</organism>
<sequence>MAHRRPSVETPPGPGHSALRSSGHASGAATPATPSPDRACPTPPAAARRRARPRHGTLIESRVEAGDRPIDVLGKIINSDAEALRDIGSTIDAEQSDSAVDALHGAERILLVGVGTSAPLDDLRHGGGIRKPSCQSSLARTSVKARIAASSRL</sequence>
<gene>
    <name evidence="2" type="ORF">GCM10009546_28890</name>
</gene>
<dbReference type="EMBL" id="BAAAHD010000025">
    <property type="protein sequence ID" value="GAA0564930.1"/>
    <property type="molecule type" value="Genomic_DNA"/>
</dbReference>
<evidence type="ECO:0000256" key="1">
    <source>
        <dbReference type="SAM" id="MobiDB-lite"/>
    </source>
</evidence>
<evidence type="ECO:0000313" key="2">
    <source>
        <dbReference type="EMBL" id="GAA0564930.1"/>
    </source>
</evidence>